<organism evidence="3 4">
    <name type="scientific">Marinibactrum halimedae</name>
    <dbReference type="NCBI Taxonomy" id="1444977"/>
    <lineage>
        <taxon>Bacteria</taxon>
        <taxon>Pseudomonadati</taxon>
        <taxon>Pseudomonadota</taxon>
        <taxon>Gammaproteobacteria</taxon>
        <taxon>Cellvibrionales</taxon>
        <taxon>Cellvibrionaceae</taxon>
        <taxon>Marinibactrum</taxon>
    </lineage>
</organism>
<dbReference type="Gene3D" id="2.40.160.10">
    <property type="entry name" value="Porin"/>
    <property type="match status" value="1"/>
</dbReference>
<dbReference type="GO" id="GO:0015288">
    <property type="term" value="F:porin activity"/>
    <property type="evidence" value="ECO:0007669"/>
    <property type="project" value="InterPro"/>
</dbReference>
<proteinExistence type="predicted"/>
<dbReference type="InterPro" id="IPR033900">
    <property type="entry name" value="Gram_neg_porin_domain"/>
</dbReference>
<keyword evidence="1" id="KW-0732">Signal</keyword>
<feature type="chain" id="PRO_5041438660" description="Porin domain-containing protein" evidence="1">
    <location>
        <begin position="25"/>
        <end position="335"/>
    </location>
</feature>
<dbReference type="SUPFAM" id="SSF56935">
    <property type="entry name" value="Porins"/>
    <property type="match status" value="1"/>
</dbReference>
<keyword evidence="4" id="KW-1185">Reference proteome</keyword>
<feature type="domain" description="Porin" evidence="2">
    <location>
        <begin position="33"/>
        <end position="309"/>
    </location>
</feature>
<sequence>MITIHRLRLLVTSSFVFLPLTTFANQECDFNYNLNLHVGYSKGDFTLKDEESSTSFNTTHNNATRIGGGLTYQCGETTVKYNYFTALNHDDNRIDRFKIINALTISNDQYGSVSIGKLTTPYKAAGKNGDPFWDTASGTTPAGNNFGFSDMTRGFTENSFIYTSPKMGNFYLKVGYSGTNSEGDIHEGIEYKASNSVFGFQYIDMGKNSSMPFSSGRNEAFRLYSRHSFRNWSLSGSVENMRKEGGIKEDYLNISVQRNIEKFGRIAASYGRIEDVQLRLIDGSSHTGDGHGITAGAFYTWTKNSEIYLLGSDLSFSDKKEQKSIVLGFTFNFSL</sequence>
<dbReference type="GO" id="GO:0016020">
    <property type="term" value="C:membrane"/>
    <property type="evidence" value="ECO:0007669"/>
    <property type="project" value="InterPro"/>
</dbReference>
<protein>
    <recommendedName>
        <fullName evidence="2">Porin domain-containing protein</fullName>
    </recommendedName>
</protein>
<dbReference type="RefSeq" id="WP_232594742.1">
    <property type="nucleotide sequence ID" value="NZ_BSPD01000045.1"/>
</dbReference>
<feature type="signal peptide" evidence="1">
    <location>
        <begin position="1"/>
        <end position="24"/>
    </location>
</feature>
<accession>A0AA37TAC3</accession>
<evidence type="ECO:0000259" key="2">
    <source>
        <dbReference type="Pfam" id="PF13609"/>
    </source>
</evidence>
<evidence type="ECO:0000313" key="4">
    <source>
        <dbReference type="Proteomes" id="UP001156870"/>
    </source>
</evidence>
<evidence type="ECO:0000256" key="1">
    <source>
        <dbReference type="SAM" id="SignalP"/>
    </source>
</evidence>
<dbReference type="Proteomes" id="UP001156870">
    <property type="component" value="Unassembled WGS sequence"/>
</dbReference>
<reference evidence="3 4" key="1">
    <citation type="journal article" date="2014" name="Int. J. Syst. Evol. Microbiol.">
        <title>Complete genome sequence of Corynebacterium casei LMG S-19264T (=DSM 44701T), isolated from a smear-ripened cheese.</title>
        <authorList>
            <consortium name="US DOE Joint Genome Institute (JGI-PGF)"/>
            <person name="Walter F."/>
            <person name="Albersmeier A."/>
            <person name="Kalinowski J."/>
            <person name="Ruckert C."/>
        </authorList>
    </citation>
    <scope>NUCLEOTIDE SEQUENCE [LARGE SCALE GENOMIC DNA]</scope>
    <source>
        <strain evidence="3 4">NBRC 110095</strain>
    </source>
</reference>
<dbReference type="InterPro" id="IPR023614">
    <property type="entry name" value="Porin_dom_sf"/>
</dbReference>
<gene>
    <name evidence="3" type="ORF">GCM10007877_20950</name>
</gene>
<evidence type="ECO:0000313" key="3">
    <source>
        <dbReference type="EMBL" id="GLS26380.1"/>
    </source>
</evidence>
<dbReference type="Pfam" id="PF13609">
    <property type="entry name" value="Porin_4"/>
    <property type="match status" value="1"/>
</dbReference>
<comment type="caution">
    <text evidence="3">The sequence shown here is derived from an EMBL/GenBank/DDBJ whole genome shotgun (WGS) entry which is preliminary data.</text>
</comment>
<dbReference type="AlphaFoldDB" id="A0AA37TAC3"/>
<dbReference type="EMBL" id="BSPD01000045">
    <property type="protein sequence ID" value="GLS26380.1"/>
    <property type="molecule type" value="Genomic_DNA"/>
</dbReference>
<name>A0AA37TAC3_9GAMM</name>